<gene>
    <name evidence="2" type="ORF">SeLEV6574_g06102</name>
</gene>
<keyword evidence="1" id="KW-0472">Membrane</keyword>
<dbReference type="OrthoDB" id="10041630at2759"/>
<evidence type="ECO:0000313" key="2">
    <source>
        <dbReference type="EMBL" id="TPX41411.1"/>
    </source>
</evidence>
<evidence type="ECO:0000256" key="1">
    <source>
        <dbReference type="SAM" id="Phobius"/>
    </source>
</evidence>
<feature type="transmembrane region" description="Helical" evidence="1">
    <location>
        <begin position="89"/>
        <end position="107"/>
    </location>
</feature>
<feature type="transmembrane region" description="Helical" evidence="1">
    <location>
        <begin position="183"/>
        <end position="211"/>
    </location>
</feature>
<dbReference type="PANTHER" id="PTHR38421">
    <property type="entry name" value="TRANSMEMBRANE PROTEIN USGS"/>
    <property type="match status" value="1"/>
</dbReference>
<sequence length="230" mass="25581">MLPLRAAYKLATLLMHSLDTQLVATHVERSAVAATKAVPDILLYCLRYAYPYPLDDLFFLCSPPAIARMATLKGRPSSLTRFRLFVKRAARLAILVLVQALCFRILGRWTSYIASGLVMYTALGYKGTLVTIALTSVTSVTAGGVVTALVRVRALAREIMDPYLSRSKLDDKQRREWFRKHRYTVAAFTFPFYLAMQIPYLGCLAFGLAMASSPLLCTGIMHTADLYDGP</sequence>
<dbReference type="PANTHER" id="PTHR38421:SF1">
    <property type="entry name" value="TRANSMEMBRANE PROTEIN"/>
    <property type="match status" value="1"/>
</dbReference>
<protein>
    <submittedName>
        <fullName evidence="2">Uncharacterized protein</fullName>
    </submittedName>
</protein>
<evidence type="ECO:0000313" key="3">
    <source>
        <dbReference type="Proteomes" id="UP000320475"/>
    </source>
</evidence>
<accession>A0A507CQM5</accession>
<organism evidence="2 3">
    <name type="scientific">Synchytrium endobioticum</name>
    <dbReference type="NCBI Taxonomy" id="286115"/>
    <lineage>
        <taxon>Eukaryota</taxon>
        <taxon>Fungi</taxon>
        <taxon>Fungi incertae sedis</taxon>
        <taxon>Chytridiomycota</taxon>
        <taxon>Chytridiomycota incertae sedis</taxon>
        <taxon>Chytridiomycetes</taxon>
        <taxon>Synchytriales</taxon>
        <taxon>Synchytriaceae</taxon>
        <taxon>Synchytrium</taxon>
    </lineage>
</organism>
<dbReference type="Proteomes" id="UP000320475">
    <property type="component" value="Unassembled WGS sequence"/>
</dbReference>
<keyword evidence="1" id="KW-1133">Transmembrane helix</keyword>
<name>A0A507CQM5_9FUNG</name>
<feature type="transmembrane region" description="Helical" evidence="1">
    <location>
        <begin position="127"/>
        <end position="150"/>
    </location>
</feature>
<comment type="caution">
    <text evidence="2">The sequence shown here is derived from an EMBL/GenBank/DDBJ whole genome shotgun (WGS) entry which is preliminary data.</text>
</comment>
<keyword evidence="1" id="KW-0812">Transmembrane</keyword>
<reference evidence="2 3" key="1">
    <citation type="journal article" date="2019" name="Sci. Rep.">
        <title>Comparative genomics of chytrid fungi reveal insights into the obligate biotrophic and pathogenic lifestyle of Synchytrium endobioticum.</title>
        <authorList>
            <person name="van de Vossenberg B.T.L.H."/>
            <person name="Warris S."/>
            <person name="Nguyen H.D.T."/>
            <person name="van Gent-Pelzer M.P.E."/>
            <person name="Joly D.L."/>
            <person name="van de Geest H.C."/>
            <person name="Bonants P.J.M."/>
            <person name="Smith D.S."/>
            <person name="Levesque C.A."/>
            <person name="van der Lee T.A.J."/>
        </authorList>
    </citation>
    <scope>NUCLEOTIDE SEQUENCE [LARGE SCALE GENOMIC DNA]</scope>
    <source>
        <strain evidence="2 3">LEV6574</strain>
    </source>
</reference>
<proteinExistence type="predicted"/>
<dbReference type="AlphaFoldDB" id="A0A507CQM5"/>
<dbReference type="EMBL" id="QEAM01000322">
    <property type="protein sequence ID" value="TPX41411.1"/>
    <property type="molecule type" value="Genomic_DNA"/>
</dbReference>